<sequence length="392" mass="43929">MKLHLNQIIILLICALIYSCNKDKSIKTFAEDLKRLQPIEGIEVLRSGESLVAVSGVYQGRVFTSSSKGMKGKSYGYFNTKLIENGTHVSNMAALGGESRVWFAPQFGKYALFFDEGVAQTDDNIKTPIDLDKVKFIEKERTDHSITYFGKMKVVNDHNYTFSVDLDRQISILNKEQIENDLNIDLNALSYVGFSTRTTMVNIGETQWNKASGLISLWELGCMDTTADNRVIIPLTKDTDSITEYFTKTTADRMQIENGIVFYKADALGLNKIGTLPQHTKNVMGSYSEENNLLNIVTFSFPNDGVFVNSLPENKAPYCGDVINIFNGNVDEALGHNWPFYEFESSSAAKELKPGEKITHTQSTYHFEGDYASLNEISKEVLGVDLSKIPQF</sequence>
<gene>
    <name evidence="1" type="ORF">FUA24_11150</name>
</gene>
<organism evidence="1 2">
    <name type="scientific">Seonamhaeicola marinus</name>
    <dbReference type="NCBI Taxonomy" id="1912246"/>
    <lineage>
        <taxon>Bacteria</taxon>
        <taxon>Pseudomonadati</taxon>
        <taxon>Bacteroidota</taxon>
        <taxon>Flavobacteriia</taxon>
        <taxon>Flavobacteriales</taxon>
        <taxon>Flavobacteriaceae</taxon>
    </lineage>
</organism>
<comment type="caution">
    <text evidence="1">The sequence shown here is derived from an EMBL/GenBank/DDBJ whole genome shotgun (WGS) entry which is preliminary data.</text>
</comment>
<accession>A0A5D0HTW3</accession>
<keyword evidence="2" id="KW-1185">Reference proteome</keyword>
<dbReference type="EMBL" id="VSDQ01000679">
    <property type="protein sequence ID" value="TYA73899.1"/>
    <property type="molecule type" value="Genomic_DNA"/>
</dbReference>
<name>A0A5D0HTW3_9FLAO</name>
<reference evidence="1 2" key="1">
    <citation type="submission" date="2019-08" db="EMBL/GenBank/DDBJ databases">
        <title>Seonamhaeicola sediminis sp. nov., isolated from marine sediment.</title>
        <authorList>
            <person name="Cao W.R."/>
        </authorList>
    </citation>
    <scope>NUCLEOTIDE SEQUENCE [LARGE SCALE GENOMIC DNA]</scope>
    <source>
        <strain evidence="1 2">B011</strain>
    </source>
</reference>
<protein>
    <submittedName>
        <fullName evidence="1">Uncharacterized protein</fullName>
    </submittedName>
</protein>
<dbReference type="PROSITE" id="PS51257">
    <property type="entry name" value="PROKAR_LIPOPROTEIN"/>
    <property type="match status" value="1"/>
</dbReference>
<dbReference type="Pfam" id="PF20583">
    <property type="entry name" value="DUF6786"/>
    <property type="match status" value="1"/>
</dbReference>
<dbReference type="AlphaFoldDB" id="A0A5D0HTW3"/>
<evidence type="ECO:0000313" key="2">
    <source>
        <dbReference type="Proteomes" id="UP000323930"/>
    </source>
</evidence>
<dbReference type="RefSeq" id="WP_148542262.1">
    <property type="nucleotide sequence ID" value="NZ_VSDQ01000679.1"/>
</dbReference>
<dbReference type="InterPro" id="IPR046713">
    <property type="entry name" value="DUF6786"/>
</dbReference>
<dbReference type="OrthoDB" id="1113889at2"/>
<proteinExistence type="predicted"/>
<evidence type="ECO:0000313" key="1">
    <source>
        <dbReference type="EMBL" id="TYA73899.1"/>
    </source>
</evidence>
<dbReference type="Proteomes" id="UP000323930">
    <property type="component" value="Unassembled WGS sequence"/>
</dbReference>